<sequence>MPRLLDDYKERIVPSLMRKSGFTNVFQVPRLEKIVVSVGLGEATQDPKIIDIAMEDLSVITGQRPLVTRAKKSVSNFKLRAGTPIGIKVTLRGARMYEFMDRLVNVAIPRIRDFRGLSVDSFDGRGNYSFGVEEQVMFPEIKYDRVKRVMGMNITIVTSAQTDEVAFEFLSDMGVPFKRAMESLKPEASSKT</sequence>
<dbReference type="InterPro" id="IPR022803">
    <property type="entry name" value="Ribosomal_uL5_dom_sf"/>
</dbReference>
<dbReference type="GO" id="GO:0005840">
    <property type="term" value="C:ribosome"/>
    <property type="evidence" value="ECO:0007669"/>
    <property type="project" value="UniProtKB-KW"/>
</dbReference>
<organism evidence="9 10">
    <name type="scientific">candidate division TA06 bacterium</name>
    <dbReference type="NCBI Taxonomy" id="2250710"/>
    <lineage>
        <taxon>Bacteria</taxon>
        <taxon>Bacteria division TA06</taxon>
    </lineage>
</organism>
<evidence type="ECO:0000256" key="3">
    <source>
        <dbReference type="ARBA" id="ARBA00023274"/>
    </source>
</evidence>
<evidence type="ECO:0000313" key="10">
    <source>
        <dbReference type="Proteomes" id="UP000315525"/>
    </source>
</evidence>
<keyword evidence="3 5" id="KW-0687">Ribonucleoprotein</keyword>
<dbReference type="GO" id="GO:0006412">
    <property type="term" value="P:translation"/>
    <property type="evidence" value="ECO:0007669"/>
    <property type="project" value="UniProtKB-UniRule"/>
</dbReference>
<evidence type="ECO:0000259" key="7">
    <source>
        <dbReference type="Pfam" id="PF00281"/>
    </source>
</evidence>
<dbReference type="GO" id="GO:0003735">
    <property type="term" value="F:structural constituent of ribosome"/>
    <property type="evidence" value="ECO:0007669"/>
    <property type="project" value="InterPro"/>
</dbReference>
<name>A0A523UX99_UNCT6</name>
<dbReference type="PIRSF" id="PIRSF002161">
    <property type="entry name" value="Ribosomal_L5"/>
    <property type="match status" value="1"/>
</dbReference>
<keyword evidence="5" id="KW-0820">tRNA-binding</keyword>
<evidence type="ECO:0000256" key="4">
    <source>
        <dbReference type="ARBA" id="ARBA00035245"/>
    </source>
</evidence>
<accession>A0A523UX99</accession>
<dbReference type="InterPro" id="IPR031310">
    <property type="entry name" value="Ribosomal_uL5_N"/>
</dbReference>
<dbReference type="InterPro" id="IPR020930">
    <property type="entry name" value="Ribosomal_uL5_bac-type"/>
</dbReference>
<dbReference type="GO" id="GO:0000049">
    <property type="term" value="F:tRNA binding"/>
    <property type="evidence" value="ECO:0007669"/>
    <property type="project" value="UniProtKB-UniRule"/>
</dbReference>
<keyword evidence="2 5" id="KW-0689">Ribosomal protein</keyword>
<evidence type="ECO:0000256" key="6">
    <source>
        <dbReference type="RuleBase" id="RU003930"/>
    </source>
</evidence>
<dbReference type="Pfam" id="PF00673">
    <property type="entry name" value="Ribosomal_L5_C"/>
    <property type="match status" value="1"/>
</dbReference>
<evidence type="ECO:0000259" key="8">
    <source>
        <dbReference type="Pfam" id="PF00673"/>
    </source>
</evidence>
<dbReference type="HAMAP" id="MF_01333_B">
    <property type="entry name" value="Ribosomal_uL5_B"/>
    <property type="match status" value="1"/>
</dbReference>
<proteinExistence type="inferred from homology"/>
<comment type="similarity">
    <text evidence="1 5 6">Belongs to the universal ribosomal protein uL5 family.</text>
</comment>
<evidence type="ECO:0000313" key="9">
    <source>
        <dbReference type="EMBL" id="TET47019.1"/>
    </source>
</evidence>
<keyword evidence="5" id="KW-0694">RNA-binding</keyword>
<dbReference type="GO" id="GO:0019843">
    <property type="term" value="F:rRNA binding"/>
    <property type="evidence" value="ECO:0007669"/>
    <property type="project" value="UniProtKB-UniRule"/>
</dbReference>
<dbReference type="PROSITE" id="PS00358">
    <property type="entry name" value="RIBOSOMAL_L5"/>
    <property type="match status" value="1"/>
</dbReference>
<evidence type="ECO:0000256" key="2">
    <source>
        <dbReference type="ARBA" id="ARBA00022980"/>
    </source>
</evidence>
<dbReference type="SUPFAM" id="SSF55282">
    <property type="entry name" value="RL5-like"/>
    <property type="match status" value="1"/>
</dbReference>
<gene>
    <name evidence="5 9" type="primary">rplE</name>
    <name evidence="9" type="ORF">E3J62_02620</name>
</gene>
<dbReference type="Proteomes" id="UP000315525">
    <property type="component" value="Unassembled WGS sequence"/>
</dbReference>
<comment type="function">
    <text evidence="5">This is 1 of the proteins that bind and probably mediate the attachment of the 5S RNA into the large ribosomal subunit, where it forms part of the central protuberance. In the 70S ribosome it contacts protein S13 of the 30S subunit (bridge B1b), connecting the 2 subunits; this bridge is implicated in subunit movement. Contacts the P site tRNA; the 5S rRNA and some of its associated proteins might help stabilize positioning of ribosome-bound tRNAs.</text>
</comment>
<evidence type="ECO:0000256" key="1">
    <source>
        <dbReference type="ARBA" id="ARBA00008553"/>
    </source>
</evidence>
<evidence type="ECO:0000256" key="5">
    <source>
        <dbReference type="HAMAP-Rule" id="MF_01333"/>
    </source>
</evidence>
<dbReference type="PANTHER" id="PTHR11994">
    <property type="entry name" value="60S RIBOSOMAL PROTEIN L11-RELATED"/>
    <property type="match status" value="1"/>
</dbReference>
<dbReference type="InterPro" id="IPR020929">
    <property type="entry name" value="Ribosomal_uL5_CS"/>
</dbReference>
<comment type="caution">
    <text evidence="9">The sequence shown here is derived from an EMBL/GenBank/DDBJ whole genome shotgun (WGS) entry which is preliminary data.</text>
</comment>
<dbReference type="InterPro" id="IPR031309">
    <property type="entry name" value="Ribosomal_uL5_C"/>
</dbReference>
<dbReference type="AlphaFoldDB" id="A0A523UX99"/>
<comment type="subunit">
    <text evidence="5">Part of the 50S ribosomal subunit; part of the 5S rRNA/L5/L18/L25 subcomplex. Contacts the 5S rRNA and the P site tRNA. Forms a bridge to the 30S subunit in the 70S ribosome.</text>
</comment>
<dbReference type="Gene3D" id="3.30.1440.10">
    <property type="match status" value="1"/>
</dbReference>
<dbReference type="FunFam" id="3.30.1440.10:FF:000001">
    <property type="entry name" value="50S ribosomal protein L5"/>
    <property type="match status" value="1"/>
</dbReference>
<dbReference type="InterPro" id="IPR002132">
    <property type="entry name" value="Ribosomal_uL5"/>
</dbReference>
<feature type="domain" description="Large ribosomal subunit protein uL5 N-terminal" evidence="7">
    <location>
        <begin position="24"/>
        <end position="80"/>
    </location>
</feature>
<protein>
    <recommendedName>
        <fullName evidence="4 5">Large ribosomal subunit protein uL5</fullName>
    </recommendedName>
</protein>
<dbReference type="EMBL" id="SOJN01000036">
    <property type="protein sequence ID" value="TET47019.1"/>
    <property type="molecule type" value="Genomic_DNA"/>
</dbReference>
<reference evidence="9 10" key="1">
    <citation type="submission" date="2019-03" db="EMBL/GenBank/DDBJ databases">
        <title>Metabolic potential of uncultured bacteria and archaea associated with petroleum seepage in deep-sea sediments.</title>
        <authorList>
            <person name="Dong X."/>
            <person name="Hubert C."/>
        </authorList>
    </citation>
    <scope>NUCLEOTIDE SEQUENCE [LARGE SCALE GENOMIC DNA]</scope>
    <source>
        <strain evidence="9">E44_bin18</strain>
    </source>
</reference>
<keyword evidence="5" id="KW-0699">rRNA-binding</keyword>
<dbReference type="NCBIfam" id="NF000585">
    <property type="entry name" value="PRK00010.1"/>
    <property type="match status" value="1"/>
</dbReference>
<dbReference type="Pfam" id="PF00281">
    <property type="entry name" value="Ribosomal_L5"/>
    <property type="match status" value="1"/>
</dbReference>
<dbReference type="GO" id="GO:1990904">
    <property type="term" value="C:ribonucleoprotein complex"/>
    <property type="evidence" value="ECO:0007669"/>
    <property type="project" value="UniProtKB-KW"/>
</dbReference>
<feature type="domain" description="Large ribosomal subunit protein uL5 C-terminal" evidence="8">
    <location>
        <begin position="84"/>
        <end position="177"/>
    </location>
</feature>